<dbReference type="AlphaFoldDB" id="A0A8J6AYJ5"/>
<reference evidence="2" key="1">
    <citation type="submission" date="2021-05" db="EMBL/GenBank/DDBJ databases">
        <title>A free-living protist that lacks canonical eukaryotic 1 DNA replication and segregation systems.</title>
        <authorList>
            <person name="Salas-Leiva D.E."/>
            <person name="Tromer E.C."/>
            <person name="Curtis B.A."/>
            <person name="Jerlstrom-Hultqvist J."/>
            <person name="Kolisko M."/>
            <person name="Yi Z."/>
            <person name="Salas-Leiva J.S."/>
            <person name="Gallot-Lavallee L."/>
            <person name="Kops G.J.P.L."/>
            <person name="Archibald J.M."/>
            <person name="Simpson A.G.B."/>
            <person name="Roger A.J."/>
        </authorList>
    </citation>
    <scope>NUCLEOTIDE SEQUENCE</scope>
    <source>
        <strain evidence="2">BICM</strain>
    </source>
</reference>
<keyword evidence="3" id="KW-1185">Reference proteome</keyword>
<name>A0A8J6AYJ5_9EUKA</name>
<evidence type="ECO:0000313" key="2">
    <source>
        <dbReference type="EMBL" id="KAG9397213.1"/>
    </source>
</evidence>
<evidence type="ECO:0000313" key="3">
    <source>
        <dbReference type="Proteomes" id="UP000717585"/>
    </source>
</evidence>
<feature type="compositionally biased region" description="Acidic residues" evidence="1">
    <location>
        <begin position="438"/>
        <end position="455"/>
    </location>
</feature>
<comment type="caution">
    <text evidence="2">The sequence shown here is derived from an EMBL/GenBank/DDBJ whole genome shotgun (WGS) entry which is preliminary data.</text>
</comment>
<gene>
    <name evidence="2" type="ORF">J8273_1122</name>
</gene>
<accession>A0A8J6AYJ5</accession>
<dbReference type="EMBL" id="JAHDYR010000003">
    <property type="protein sequence ID" value="KAG9397213.1"/>
    <property type="molecule type" value="Genomic_DNA"/>
</dbReference>
<feature type="region of interest" description="Disordered" evidence="1">
    <location>
        <begin position="497"/>
        <end position="525"/>
    </location>
</feature>
<evidence type="ECO:0000256" key="1">
    <source>
        <dbReference type="SAM" id="MobiDB-lite"/>
    </source>
</evidence>
<proteinExistence type="predicted"/>
<feature type="region of interest" description="Disordered" evidence="1">
    <location>
        <begin position="361"/>
        <end position="408"/>
    </location>
</feature>
<protein>
    <submittedName>
        <fullName evidence="2">Uncharacterized protein</fullName>
    </submittedName>
</protein>
<organism evidence="2 3">
    <name type="scientific">Carpediemonas membranifera</name>
    <dbReference type="NCBI Taxonomy" id="201153"/>
    <lineage>
        <taxon>Eukaryota</taxon>
        <taxon>Metamonada</taxon>
        <taxon>Carpediemonas-like organisms</taxon>
        <taxon>Carpediemonas</taxon>
    </lineage>
</organism>
<feature type="region of interest" description="Disordered" evidence="1">
    <location>
        <begin position="278"/>
        <end position="297"/>
    </location>
</feature>
<dbReference type="Proteomes" id="UP000717585">
    <property type="component" value="Unassembled WGS sequence"/>
</dbReference>
<feature type="compositionally biased region" description="Acidic residues" evidence="1">
    <location>
        <begin position="499"/>
        <end position="510"/>
    </location>
</feature>
<feature type="region of interest" description="Disordered" evidence="1">
    <location>
        <begin position="427"/>
        <end position="483"/>
    </location>
</feature>
<sequence>MPSIGTLTYANLQLLDVSGFVERYRHVIITQKVVFEGSDKERLQVLYFLMYKLESKRAITIFSEHFASPSSHHALTTLRRHVHSFLTELASQAKLGQIKRHEPLAGSDGLILLLRLSTFVLRTVSKARPPKVTLADDTQRRHVIAAHIAQRNKEIVAILSRQAAMEQGKVKVLTAQCPAPPTVPQLPPRVKAFRDVVRAMERVAPPPTPVPVVDVDVPTRLKEVLALVGEQRSRGADFKGIVQAGEKKPPVATIDSKTVAETEATLRSVIKLLRTQKQQPDTMATPELGTPQDRTHPLLPDLLKTITRRMPATPYAAARSSIISAALATPAKATTTTARAIAAAKPLNLDSWDQLAPSTVFADQEQSEGSSIEFEDIEEIEQRSEDLNSTSPESEEEELSSVAVEPSAPMIDRDASTVQGGSIQLSIPENHSIASISEDSDSDIDDVESPPELEGSETGSELEAMEQHVSVSQVAGPLPNPTVRLGAVDDVDTALFDGSGDDELVDDDDDVTHGTQDDDTDLDDVEVDEDGTGLGDEELADPSEHVLLTPTAPNFFDTIVIGDQLPQPSPGLALLQQIRHDIGLV</sequence>